<protein>
    <submittedName>
        <fullName evidence="2">Uncharacterized protein</fullName>
    </submittedName>
</protein>
<comment type="caution">
    <text evidence="2">The sequence shown here is derived from an EMBL/GenBank/DDBJ whole genome shotgun (WGS) entry which is preliminary data.</text>
</comment>
<dbReference type="Proteomes" id="UP001201163">
    <property type="component" value="Unassembled WGS sequence"/>
</dbReference>
<organism evidence="2 3">
    <name type="scientific">Lactarius akahatsu</name>
    <dbReference type="NCBI Taxonomy" id="416441"/>
    <lineage>
        <taxon>Eukaryota</taxon>
        <taxon>Fungi</taxon>
        <taxon>Dikarya</taxon>
        <taxon>Basidiomycota</taxon>
        <taxon>Agaricomycotina</taxon>
        <taxon>Agaricomycetes</taxon>
        <taxon>Russulales</taxon>
        <taxon>Russulaceae</taxon>
        <taxon>Lactarius</taxon>
    </lineage>
</organism>
<gene>
    <name evidence="2" type="ORF">EDB92DRAFT_537614</name>
</gene>
<feature type="compositionally biased region" description="Pro residues" evidence="1">
    <location>
        <begin position="66"/>
        <end position="79"/>
    </location>
</feature>
<evidence type="ECO:0000256" key="1">
    <source>
        <dbReference type="SAM" id="MobiDB-lite"/>
    </source>
</evidence>
<dbReference type="EMBL" id="JAKELL010000021">
    <property type="protein sequence ID" value="KAH8992649.1"/>
    <property type="molecule type" value="Genomic_DNA"/>
</dbReference>
<feature type="region of interest" description="Disordered" evidence="1">
    <location>
        <begin position="58"/>
        <end position="86"/>
    </location>
</feature>
<evidence type="ECO:0000313" key="2">
    <source>
        <dbReference type="EMBL" id="KAH8992649.1"/>
    </source>
</evidence>
<proteinExistence type="predicted"/>
<evidence type="ECO:0000313" key="3">
    <source>
        <dbReference type="Proteomes" id="UP001201163"/>
    </source>
</evidence>
<accession>A0AAD4LKN4</accession>
<name>A0AAD4LKN4_9AGAM</name>
<reference evidence="2" key="1">
    <citation type="submission" date="2022-01" db="EMBL/GenBank/DDBJ databases">
        <title>Comparative genomics reveals a dynamic genome evolution in the ectomycorrhizal milk-cap (Lactarius) mushrooms.</title>
        <authorList>
            <consortium name="DOE Joint Genome Institute"/>
            <person name="Lebreton A."/>
            <person name="Tang N."/>
            <person name="Kuo A."/>
            <person name="LaButti K."/>
            <person name="Drula E."/>
            <person name="Barry K."/>
            <person name="Clum A."/>
            <person name="Lipzen A."/>
            <person name="Mousain D."/>
            <person name="Ng V."/>
            <person name="Wang R."/>
            <person name="Wang X."/>
            <person name="Dai Y."/>
            <person name="Henrissat B."/>
            <person name="Grigoriev I.V."/>
            <person name="Guerin-Laguette A."/>
            <person name="Yu F."/>
            <person name="Martin F.M."/>
        </authorList>
    </citation>
    <scope>NUCLEOTIDE SEQUENCE</scope>
    <source>
        <strain evidence="2">QP</strain>
    </source>
</reference>
<keyword evidence="3" id="KW-1185">Reference proteome</keyword>
<sequence length="298" mass="31671">MVAYCPTALAGGTCMDGPCTNRHDISRCEPCGCSFPASLLGQHRGGKKHLRNVAVNGTTNPVTAHQPPPPTNLPHPQPMSLPSASSPAISIQNPISPDPLARVTVSHENGLDFIVKGTEEAGQPSFSPVEQTIIIEKTQVLSSLSFPVVRLVRPTGTPASCFTVSVPGETSVVQKGKPRKINVSFQAPHAGTFRASLEIVFNDKTRQSDREFVVSRELRGQATLPSSSAPVGSEGAGITVSHESGLEFSLERARPDVPFAAQSLELVINKSSTNPLVSLEGVKHFFRSARGQLQVDQA</sequence>
<dbReference type="AlphaFoldDB" id="A0AAD4LKN4"/>